<dbReference type="AlphaFoldDB" id="A0A5E4PYE4"/>
<dbReference type="EMBL" id="FZQP02000759">
    <property type="protein sequence ID" value="VVC90289.1"/>
    <property type="molecule type" value="Genomic_DNA"/>
</dbReference>
<accession>A0A5E4PYE4</accession>
<protein>
    <submittedName>
        <fullName evidence="2">Uncharacterized protein</fullName>
    </submittedName>
</protein>
<feature type="signal peptide" evidence="1">
    <location>
        <begin position="1"/>
        <end position="22"/>
    </location>
</feature>
<evidence type="ECO:0000256" key="1">
    <source>
        <dbReference type="SAM" id="SignalP"/>
    </source>
</evidence>
<organism evidence="2 3">
    <name type="scientific">Leptidea sinapis</name>
    <dbReference type="NCBI Taxonomy" id="189913"/>
    <lineage>
        <taxon>Eukaryota</taxon>
        <taxon>Metazoa</taxon>
        <taxon>Ecdysozoa</taxon>
        <taxon>Arthropoda</taxon>
        <taxon>Hexapoda</taxon>
        <taxon>Insecta</taxon>
        <taxon>Pterygota</taxon>
        <taxon>Neoptera</taxon>
        <taxon>Endopterygota</taxon>
        <taxon>Lepidoptera</taxon>
        <taxon>Glossata</taxon>
        <taxon>Ditrysia</taxon>
        <taxon>Papilionoidea</taxon>
        <taxon>Pieridae</taxon>
        <taxon>Dismorphiinae</taxon>
        <taxon>Leptidea</taxon>
    </lineage>
</organism>
<reference evidence="2 3" key="1">
    <citation type="submission" date="2017-07" db="EMBL/GenBank/DDBJ databases">
        <authorList>
            <person name="Talla V."/>
            <person name="Backstrom N."/>
        </authorList>
    </citation>
    <scope>NUCLEOTIDE SEQUENCE [LARGE SCALE GENOMIC DNA]</scope>
</reference>
<evidence type="ECO:0000313" key="3">
    <source>
        <dbReference type="Proteomes" id="UP000324832"/>
    </source>
</evidence>
<proteinExistence type="predicted"/>
<dbReference type="GO" id="GO:0016020">
    <property type="term" value="C:membrane"/>
    <property type="evidence" value="ECO:0007669"/>
    <property type="project" value="TreeGrafter"/>
</dbReference>
<dbReference type="Proteomes" id="UP000324832">
    <property type="component" value="Unassembled WGS sequence"/>
</dbReference>
<dbReference type="Pfam" id="PF07898">
    <property type="entry name" value="DUF1676"/>
    <property type="match status" value="1"/>
</dbReference>
<name>A0A5E4PYE4_9NEOP</name>
<keyword evidence="1" id="KW-0732">Signal</keyword>
<dbReference type="InterPro" id="IPR012464">
    <property type="entry name" value="DUF1676"/>
</dbReference>
<gene>
    <name evidence="2" type="ORF">LSINAPIS_LOCUS3231</name>
</gene>
<sequence length="189" mass="20369">MISRKVLVAAVAIVFNVVQLYASIEGNDSNNIEEAHIPKNFSNVDRAGRTLGKECEALSAKCLKIRVLSYIEDLSSRDELHLLPGLSIVKESNGNDTSPEEIAAEIARQNPGKPEEKLNRFLLYRLQNYLDNHSLRYRLLDPKTTKDALDMAKGDTEAMGRKSGGGGGLGGKGGGGSALLAAALMMKGK</sequence>
<dbReference type="PANTHER" id="PTHR21879:SF9">
    <property type="entry name" value="OSIRIS 16"/>
    <property type="match status" value="1"/>
</dbReference>
<evidence type="ECO:0000313" key="2">
    <source>
        <dbReference type="EMBL" id="VVC90289.1"/>
    </source>
</evidence>
<keyword evidence="3" id="KW-1185">Reference proteome</keyword>
<feature type="chain" id="PRO_5022715908" evidence="1">
    <location>
        <begin position="23"/>
        <end position="189"/>
    </location>
</feature>
<dbReference type="PANTHER" id="PTHR21879">
    <property type="entry name" value="FI03362P-RELATED-RELATED"/>
    <property type="match status" value="1"/>
</dbReference>